<protein>
    <recommendedName>
        <fullName evidence="3">FAM124 domain-containing protein</fullName>
    </recommendedName>
</protein>
<comment type="similarity">
    <text evidence="1">Belongs to the FAM124 family.</text>
</comment>
<dbReference type="InterPro" id="IPR029380">
    <property type="entry name" value="FAM124"/>
</dbReference>
<dbReference type="PhylomeDB" id="A7S8W9"/>
<reference evidence="4 5" key="1">
    <citation type="journal article" date="2007" name="Science">
        <title>Sea anemone genome reveals ancestral eumetazoan gene repertoire and genomic organization.</title>
        <authorList>
            <person name="Putnam N.H."/>
            <person name="Srivastava M."/>
            <person name="Hellsten U."/>
            <person name="Dirks B."/>
            <person name="Chapman J."/>
            <person name="Salamov A."/>
            <person name="Terry A."/>
            <person name="Shapiro H."/>
            <person name="Lindquist E."/>
            <person name="Kapitonov V.V."/>
            <person name="Jurka J."/>
            <person name="Genikhovich G."/>
            <person name="Grigoriev I.V."/>
            <person name="Lucas S.M."/>
            <person name="Steele R.E."/>
            <person name="Finnerty J.R."/>
            <person name="Technau U."/>
            <person name="Martindale M.Q."/>
            <person name="Rokhsar D.S."/>
        </authorList>
    </citation>
    <scope>NUCLEOTIDE SEQUENCE [LARGE SCALE GENOMIC DNA]</scope>
    <source>
        <strain evidence="5">CH2 X CH6</strain>
    </source>
</reference>
<dbReference type="HOGENOM" id="CLU_822088_0_0_1"/>
<dbReference type="AlphaFoldDB" id="A7S8W9"/>
<dbReference type="InParanoid" id="A7S8W9"/>
<feature type="compositionally biased region" description="Polar residues" evidence="2">
    <location>
        <begin position="310"/>
        <end position="324"/>
    </location>
</feature>
<evidence type="ECO:0000259" key="3">
    <source>
        <dbReference type="Pfam" id="PF15067"/>
    </source>
</evidence>
<evidence type="ECO:0000313" key="4">
    <source>
        <dbReference type="EMBL" id="EDO39829.1"/>
    </source>
</evidence>
<gene>
    <name evidence="4" type="ORF">NEMVEDRAFT_v1g167866</name>
</gene>
<dbReference type="KEGG" id="nve:5511479"/>
<dbReference type="EMBL" id="DS469600">
    <property type="protein sequence ID" value="EDO39829.1"/>
    <property type="molecule type" value="Genomic_DNA"/>
</dbReference>
<evidence type="ECO:0000256" key="1">
    <source>
        <dbReference type="ARBA" id="ARBA00006440"/>
    </source>
</evidence>
<dbReference type="PANTHER" id="PTHR14715">
    <property type="entry name" value="FAM124 DOMAIN-CONTAINING PROTEIN-RELATED"/>
    <property type="match status" value="1"/>
</dbReference>
<keyword evidence="5" id="KW-1185">Reference proteome</keyword>
<dbReference type="eggNOG" id="ENOG502QUA8">
    <property type="taxonomic scope" value="Eukaryota"/>
</dbReference>
<dbReference type="Proteomes" id="UP000001593">
    <property type="component" value="Unassembled WGS sequence"/>
</dbReference>
<dbReference type="OrthoDB" id="10023686at2759"/>
<dbReference type="PANTHER" id="PTHR14715:SF6">
    <property type="entry name" value="FAM124 DOMAIN-CONTAINING PROTEIN"/>
    <property type="match status" value="1"/>
</dbReference>
<proteinExistence type="inferred from homology"/>
<name>A7S8W9_NEMVE</name>
<dbReference type="InterPro" id="IPR046365">
    <property type="entry name" value="FAM124_dom"/>
</dbReference>
<sequence>MVIMDFFKRCDSECTANSNDDLTTVKNISNTANLKSYLRNASTNHIPDPYQCTLQIRTQKGEGGFLKNLYRPLLEGIDPTFQFICIEESEDVKYPLTVWGENLPRSSDNFVCTSLSVVLFLRETFGRLSALSMQKNLGAEPWRFHHRIELPLDVRPRVTARQDFYQAFPELPLWAISPVHYGNEHLRFHIVVKNFNQMKYFYELLTGVKPRGNSPGFCYFPIYTQKGLDIQISLKCLPQVSPRPSSGYKLQFKVENVGSLAPYCGGPLLPYGRNSWMTNDPDGNYVILEDVGTRDLHFGICENQDTSDYETASESFGSSGQDSLSEALGGHSGGTRIP</sequence>
<evidence type="ECO:0000256" key="2">
    <source>
        <dbReference type="SAM" id="MobiDB-lite"/>
    </source>
</evidence>
<dbReference type="Pfam" id="PF15067">
    <property type="entry name" value="FAM124"/>
    <property type="match status" value="1"/>
</dbReference>
<accession>A7S8W9</accession>
<evidence type="ECO:0000313" key="5">
    <source>
        <dbReference type="Proteomes" id="UP000001593"/>
    </source>
</evidence>
<dbReference type="STRING" id="45351.A7S8W9"/>
<feature type="region of interest" description="Disordered" evidence="2">
    <location>
        <begin position="310"/>
        <end position="338"/>
    </location>
</feature>
<feature type="domain" description="FAM124" evidence="3">
    <location>
        <begin position="52"/>
        <end position="289"/>
    </location>
</feature>
<dbReference type="OMA" id="WSVCPVH"/>
<organism evidence="4 5">
    <name type="scientific">Nematostella vectensis</name>
    <name type="common">Starlet sea anemone</name>
    <dbReference type="NCBI Taxonomy" id="45351"/>
    <lineage>
        <taxon>Eukaryota</taxon>
        <taxon>Metazoa</taxon>
        <taxon>Cnidaria</taxon>
        <taxon>Anthozoa</taxon>
        <taxon>Hexacorallia</taxon>
        <taxon>Actiniaria</taxon>
        <taxon>Edwardsiidae</taxon>
        <taxon>Nematostella</taxon>
    </lineage>
</organism>